<accession>A0A517YFN7</accession>
<dbReference type="PANTHER" id="PTHR40106">
    <property type="entry name" value="INNER MEMBRANE PROTEIN RCLC"/>
    <property type="match status" value="1"/>
</dbReference>
<feature type="transmembrane region" description="Helical" evidence="1">
    <location>
        <begin position="20"/>
        <end position="38"/>
    </location>
</feature>
<keyword evidence="3" id="KW-1185">Reference proteome</keyword>
<dbReference type="OrthoDB" id="1118972at2"/>
<evidence type="ECO:0000256" key="1">
    <source>
        <dbReference type="SAM" id="Phobius"/>
    </source>
</evidence>
<dbReference type="PANTHER" id="PTHR40106:SF1">
    <property type="entry name" value="INNER MEMBRANE PROTEIN RCLC"/>
    <property type="match status" value="1"/>
</dbReference>
<feature type="transmembrane region" description="Helical" evidence="1">
    <location>
        <begin position="91"/>
        <end position="108"/>
    </location>
</feature>
<dbReference type="AlphaFoldDB" id="A0A517YFN7"/>
<dbReference type="KEGG" id="aagg:ETAA8_41500"/>
<evidence type="ECO:0000313" key="3">
    <source>
        <dbReference type="Proteomes" id="UP000315017"/>
    </source>
</evidence>
<keyword evidence="1" id="KW-0472">Membrane</keyword>
<dbReference type="InterPro" id="IPR007339">
    <property type="entry name" value="RclC-like"/>
</dbReference>
<dbReference type="GO" id="GO:1901530">
    <property type="term" value="P:response to hypochlorite"/>
    <property type="evidence" value="ECO:0007669"/>
    <property type="project" value="TreeGrafter"/>
</dbReference>
<dbReference type="Proteomes" id="UP000315017">
    <property type="component" value="Chromosome"/>
</dbReference>
<keyword evidence="1" id="KW-0812">Transmembrane</keyword>
<sequence length="207" mass="22807">MSVLKLFELASRMDKVGITLTRVGLIVVLLWIGGLKAFRYEADGIVPFVANSPTMSFFYADPSNYKAHKNPEGALVPENRSWHESNRTYEFAYGLGTMIVLYGLLLCLHPWLPQAAAVGSFLVFVMSFVTLSFLITTPECWVPPLGDAQHGFPYLSGAGRLVIKDAIMMGAALVTMADSARAYLLQRAASDSQTFDVREEQLLSTSM</sequence>
<evidence type="ECO:0000313" key="2">
    <source>
        <dbReference type="EMBL" id="QDU29043.1"/>
    </source>
</evidence>
<dbReference type="RefSeq" id="WP_145092297.1">
    <property type="nucleotide sequence ID" value="NZ_CP036274.1"/>
</dbReference>
<dbReference type="EMBL" id="CP036274">
    <property type="protein sequence ID" value="QDU29043.1"/>
    <property type="molecule type" value="Genomic_DNA"/>
</dbReference>
<name>A0A517YFN7_9BACT</name>
<feature type="transmembrane region" description="Helical" evidence="1">
    <location>
        <begin position="115"/>
        <end position="135"/>
    </location>
</feature>
<organism evidence="2 3">
    <name type="scientific">Anatilimnocola aggregata</name>
    <dbReference type="NCBI Taxonomy" id="2528021"/>
    <lineage>
        <taxon>Bacteria</taxon>
        <taxon>Pseudomonadati</taxon>
        <taxon>Planctomycetota</taxon>
        <taxon>Planctomycetia</taxon>
        <taxon>Pirellulales</taxon>
        <taxon>Pirellulaceae</taxon>
        <taxon>Anatilimnocola</taxon>
    </lineage>
</organism>
<protein>
    <submittedName>
        <fullName evidence="2">Inner membrane protein YkgB</fullName>
    </submittedName>
</protein>
<dbReference type="Pfam" id="PF04224">
    <property type="entry name" value="DUF417"/>
    <property type="match status" value="1"/>
</dbReference>
<gene>
    <name evidence="2" type="primary">ykgB_2</name>
    <name evidence="2" type="ORF">ETAA8_41500</name>
</gene>
<reference evidence="2 3" key="1">
    <citation type="submission" date="2019-02" db="EMBL/GenBank/DDBJ databases">
        <title>Deep-cultivation of Planctomycetes and their phenomic and genomic characterization uncovers novel biology.</title>
        <authorList>
            <person name="Wiegand S."/>
            <person name="Jogler M."/>
            <person name="Boedeker C."/>
            <person name="Pinto D."/>
            <person name="Vollmers J."/>
            <person name="Rivas-Marin E."/>
            <person name="Kohn T."/>
            <person name="Peeters S.H."/>
            <person name="Heuer A."/>
            <person name="Rast P."/>
            <person name="Oberbeckmann S."/>
            <person name="Bunk B."/>
            <person name="Jeske O."/>
            <person name="Meyerdierks A."/>
            <person name="Storesund J.E."/>
            <person name="Kallscheuer N."/>
            <person name="Luecker S."/>
            <person name="Lage O.M."/>
            <person name="Pohl T."/>
            <person name="Merkel B.J."/>
            <person name="Hornburger P."/>
            <person name="Mueller R.-W."/>
            <person name="Bruemmer F."/>
            <person name="Labrenz M."/>
            <person name="Spormann A.M."/>
            <person name="Op den Camp H."/>
            <person name="Overmann J."/>
            <person name="Amann R."/>
            <person name="Jetten M.S.M."/>
            <person name="Mascher T."/>
            <person name="Medema M.H."/>
            <person name="Devos D.P."/>
            <person name="Kaster A.-K."/>
            <person name="Ovreas L."/>
            <person name="Rohde M."/>
            <person name="Galperin M.Y."/>
            <person name="Jogler C."/>
        </authorList>
    </citation>
    <scope>NUCLEOTIDE SEQUENCE [LARGE SCALE GENOMIC DNA]</scope>
    <source>
        <strain evidence="2 3">ETA_A8</strain>
    </source>
</reference>
<keyword evidence="1" id="KW-1133">Transmembrane helix</keyword>
<proteinExistence type="predicted"/>
<dbReference type="GO" id="GO:0005886">
    <property type="term" value="C:plasma membrane"/>
    <property type="evidence" value="ECO:0007669"/>
    <property type="project" value="TreeGrafter"/>
</dbReference>